<dbReference type="EMBL" id="JANPWB010000002">
    <property type="protein sequence ID" value="KAJ1210933.1"/>
    <property type="molecule type" value="Genomic_DNA"/>
</dbReference>
<keyword evidence="3" id="KW-1185">Reference proteome</keyword>
<organism evidence="2 3">
    <name type="scientific">Pleurodeles waltl</name>
    <name type="common">Iberian ribbed newt</name>
    <dbReference type="NCBI Taxonomy" id="8319"/>
    <lineage>
        <taxon>Eukaryota</taxon>
        <taxon>Metazoa</taxon>
        <taxon>Chordata</taxon>
        <taxon>Craniata</taxon>
        <taxon>Vertebrata</taxon>
        <taxon>Euteleostomi</taxon>
        <taxon>Amphibia</taxon>
        <taxon>Batrachia</taxon>
        <taxon>Caudata</taxon>
        <taxon>Salamandroidea</taxon>
        <taxon>Salamandridae</taxon>
        <taxon>Pleurodelinae</taxon>
        <taxon>Pleurodeles</taxon>
    </lineage>
</organism>
<comment type="caution">
    <text evidence="2">The sequence shown here is derived from an EMBL/GenBank/DDBJ whole genome shotgun (WGS) entry which is preliminary data.</text>
</comment>
<reference evidence="2" key="1">
    <citation type="journal article" date="2022" name="bioRxiv">
        <title>Sequencing and chromosome-scale assembly of the giantPleurodeles waltlgenome.</title>
        <authorList>
            <person name="Brown T."/>
            <person name="Elewa A."/>
            <person name="Iarovenko S."/>
            <person name="Subramanian E."/>
            <person name="Araus A.J."/>
            <person name="Petzold A."/>
            <person name="Susuki M."/>
            <person name="Suzuki K.-i.T."/>
            <person name="Hayashi T."/>
            <person name="Toyoda A."/>
            <person name="Oliveira C."/>
            <person name="Osipova E."/>
            <person name="Leigh N.D."/>
            <person name="Simon A."/>
            <person name="Yun M.H."/>
        </authorList>
    </citation>
    <scope>NUCLEOTIDE SEQUENCE</scope>
    <source>
        <strain evidence="2">20211129_DDA</strain>
        <tissue evidence="2">Liver</tissue>
    </source>
</reference>
<evidence type="ECO:0000313" key="3">
    <source>
        <dbReference type="Proteomes" id="UP001066276"/>
    </source>
</evidence>
<dbReference type="AlphaFoldDB" id="A0AAV7WA64"/>
<dbReference type="Proteomes" id="UP001066276">
    <property type="component" value="Chromosome 1_2"/>
</dbReference>
<protein>
    <submittedName>
        <fullName evidence="2">Uncharacterized protein</fullName>
    </submittedName>
</protein>
<accession>A0AAV7WA64</accession>
<sequence length="98" mass="11168">MRLESHGAPDECQLPYAACERLHEQRVDRDAFEHLTLPFMHSKPHVVNVDPRSTPMDNPENCRRVGSPKGMMPPNRNEPMFEGILLAGYSIRKKKEGA</sequence>
<gene>
    <name evidence="2" type="ORF">NDU88_006295</name>
</gene>
<evidence type="ECO:0000256" key="1">
    <source>
        <dbReference type="SAM" id="MobiDB-lite"/>
    </source>
</evidence>
<name>A0AAV7WA64_PLEWA</name>
<evidence type="ECO:0000313" key="2">
    <source>
        <dbReference type="EMBL" id="KAJ1210933.1"/>
    </source>
</evidence>
<feature type="region of interest" description="Disordered" evidence="1">
    <location>
        <begin position="46"/>
        <end position="79"/>
    </location>
</feature>
<proteinExistence type="predicted"/>